<proteinExistence type="predicted"/>
<feature type="compositionally biased region" description="Polar residues" evidence="1">
    <location>
        <begin position="11"/>
        <end position="28"/>
    </location>
</feature>
<organism evidence="2 3">
    <name type="scientific">Zootermopsis nevadensis</name>
    <name type="common">Dampwood termite</name>
    <dbReference type="NCBI Taxonomy" id="136037"/>
    <lineage>
        <taxon>Eukaryota</taxon>
        <taxon>Metazoa</taxon>
        <taxon>Ecdysozoa</taxon>
        <taxon>Arthropoda</taxon>
        <taxon>Hexapoda</taxon>
        <taxon>Insecta</taxon>
        <taxon>Pterygota</taxon>
        <taxon>Neoptera</taxon>
        <taxon>Polyneoptera</taxon>
        <taxon>Dictyoptera</taxon>
        <taxon>Blattodea</taxon>
        <taxon>Blattoidea</taxon>
        <taxon>Termitoidae</taxon>
        <taxon>Termopsidae</taxon>
        <taxon>Zootermopsis</taxon>
    </lineage>
</organism>
<keyword evidence="3" id="KW-1185">Reference proteome</keyword>
<protein>
    <submittedName>
        <fullName evidence="2">Uncharacterized protein</fullName>
    </submittedName>
</protein>
<gene>
    <name evidence="2" type="ORF">L798_00770</name>
</gene>
<evidence type="ECO:0000313" key="2">
    <source>
        <dbReference type="EMBL" id="KDR09604.1"/>
    </source>
</evidence>
<name>A0A067QKI5_ZOONE</name>
<accession>A0A067QKI5</accession>
<evidence type="ECO:0000313" key="3">
    <source>
        <dbReference type="Proteomes" id="UP000027135"/>
    </source>
</evidence>
<sequence length="80" mass="8919">MWKWIPKKGTENSTTHINQSQITSTKEQSGPLPTPIWMNHLPTPEILPPRCDILVINTPGCGAGFRQSAFGTYLDTGTYF</sequence>
<dbReference type="InParanoid" id="A0A067QKI5"/>
<dbReference type="Proteomes" id="UP000027135">
    <property type="component" value="Unassembled WGS sequence"/>
</dbReference>
<feature type="region of interest" description="Disordered" evidence="1">
    <location>
        <begin position="1"/>
        <end position="37"/>
    </location>
</feature>
<dbReference type="AlphaFoldDB" id="A0A067QKI5"/>
<reference evidence="2 3" key="1">
    <citation type="journal article" date="2014" name="Nat. Commun.">
        <title>Molecular traces of alternative social organization in a termite genome.</title>
        <authorList>
            <person name="Terrapon N."/>
            <person name="Li C."/>
            <person name="Robertson H.M."/>
            <person name="Ji L."/>
            <person name="Meng X."/>
            <person name="Booth W."/>
            <person name="Chen Z."/>
            <person name="Childers C.P."/>
            <person name="Glastad K.M."/>
            <person name="Gokhale K."/>
            <person name="Gowin J."/>
            <person name="Gronenberg W."/>
            <person name="Hermansen R.A."/>
            <person name="Hu H."/>
            <person name="Hunt B.G."/>
            <person name="Huylmans A.K."/>
            <person name="Khalil S.M."/>
            <person name="Mitchell R.D."/>
            <person name="Munoz-Torres M.C."/>
            <person name="Mustard J.A."/>
            <person name="Pan H."/>
            <person name="Reese J.T."/>
            <person name="Scharf M.E."/>
            <person name="Sun F."/>
            <person name="Vogel H."/>
            <person name="Xiao J."/>
            <person name="Yang W."/>
            <person name="Yang Z."/>
            <person name="Yang Z."/>
            <person name="Zhou J."/>
            <person name="Zhu J."/>
            <person name="Brent C.S."/>
            <person name="Elsik C.G."/>
            <person name="Goodisman M.A."/>
            <person name="Liberles D.A."/>
            <person name="Roe R.M."/>
            <person name="Vargo E.L."/>
            <person name="Vilcinskas A."/>
            <person name="Wang J."/>
            <person name="Bornberg-Bauer E."/>
            <person name="Korb J."/>
            <person name="Zhang G."/>
            <person name="Liebig J."/>
        </authorList>
    </citation>
    <scope>NUCLEOTIDE SEQUENCE [LARGE SCALE GENOMIC DNA]</scope>
    <source>
        <tissue evidence="2">Whole organism</tissue>
    </source>
</reference>
<dbReference type="EMBL" id="KK853233">
    <property type="protein sequence ID" value="KDR09604.1"/>
    <property type="molecule type" value="Genomic_DNA"/>
</dbReference>
<evidence type="ECO:0000256" key="1">
    <source>
        <dbReference type="SAM" id="MobiDB-lite"/>
    </source>
</evidence>